<keyword evidence="2" id="KW-0732">Signal</keyword>
<evidence type="ECO:0000256" key="1">
    <source>
        <dbReference type="PROSITE-ProRule" id="PRU01211"/>
    </source>
</evidence>
<dbReference type="AlphaFoldDB" id="A0A7M5V546"/>
<dbReference type="SMART" id="SM00235">
    <property type="entry name" value="ZnMc"/>
    <property type="match status" value="1"/>
</dbReference>
<name>A0A7M5V546_9CNID</name>
<keyword evidence="1 2" id="KW-0645">Protease</keyword>
<dbReference type="PROSITE" id="PS00740">
    <property type="entry name" value="MAM_1"/>
    <property type="match status" value="1"/>
</dbReference>
<evidence type="ECO:0000256" key="3">
    <source>
        <dbReference type="SAM" id="MobiDB-lite"/>
    </source>
</evidence>
<dbReference type="Pfam" id="PF00629">
    <property type="entry name" value="MAM"/>
    <property type="match status" value="1"/>
</dbReference>
<keyword evidence="1 2" id="KW-0862">Zinc</keyword>
<reference evidence="6" key="1">
    <citation type="submission" date="2021-01" db="UniProtKB">
        <authorList>
            <consortium name="EnsemblMetazoa"/>
        </authorList>
    </citation>
    <scope>IDENTIFICATION</scope>
</reference>
<dbReference type="PROSITE" id="PS50060">
    <property type="entry name" value="MAM_2"/>
    <property type="match status" value="1"/>
</dbReference>
<keyword evidence="1 2" id="KW-0482">Metalloprotease</keyword>
<sequence>MKSFAILAALICVVCSFPEEENDDKDGLLYAGDMMLTPLQRMVIETGGDLSRVRGDLTARAAMKNINVLWLPNDKTVPYTIDDSLVDEPEATLGMMKAFREWEERSCLKFKRRDQEEDYINFFKEGGCWSYVGRQGGAQNISLGDGCWDIGTVVHEIGHAMGFGHEQNRPDRDQYIKVHWQNVPERKRHNFQKYNDSKVDSLNSTYDYKSFMQYSKTAFGINDSLTLDPLQKDIFQLGQRVGFTKDDQYQAMELYRCNGKTTRPTPTYERYIPKGDDVCDFENGLCHYTQDDTDDFDWSRRYGGTPSGNTGPEADHTTSRMGVFVYIEASSPRRLGDKARLMTKVFPASKDQQCLSFFLHMFSTNKTMMGQFNVYLVDDNGQQRILQKTGSQAVNDWTNVQMKFRPFGNYQIVFEGVRGTSYQGDISLDDITFTKNQCPRNEAKKAPSKATGDGTCKDTKDREARYCQQWKDAGYCQSQQKYMSRFCQKNMQFMLDGEYGKVNLLKITD</sequence>
<dbReference type="Gene3D" id="3.40.390.10">
    <property type="entry name" value="Collagenase (Catalytic Domain)"/>
    <property type="match status" value="1"/>
</dbReference>
<feature type="active site" evidence="1">
    <location>
        <position position="156"/>
    </location>
</feature>
<dbReference type="SUPFAM" id="SSF49899">
    <property type="entry name" value="Concanavalin A-like lectins/glucanases"/>
    <property type="match status" value="1"/>
</dbReference>
<organism evidence="6 7">
    <name type="scientific">Clytia hemisphaerica</name>
    <dbReference type="NCBI Taxonomy" id="252671"/>
    <lineage>
        <taxon>Eukaryota</taxon>
        <taxon>Metazoa</taxon>
        <taxon>Cnidaria</taxon>
        <taxon>Hydrozoa</taxon>
        <taxon>Hydroidolina</taxon>
        <taxon>Leptothecata</taxon>
        <taxon>Obeliida</taxon>
        <taxon>Clytiidae</taxon>
        <taxon>Clytia</taxon>
    </lineage>
</organism>
<dbReference type="CDD" id="cd06263">
    <property type="entry name" value="MAM"/>
    <property type="match status" value="1"/>
</dbReference>
<protein>
    <recommendedName>
        <fullName evidence="2">Metalloendopeptidase</fullName>
        <ecNumber evidence="2">3.4.24.-</ecNumber>
    </recommendedName>
</protein>
<dbReference type="InterPro" id="IPR013320">
    <property type="entry name" value="ConA-like_dom_sf"/>
</dbReference>
<dbReference type="SUPFAM" id="SSF55486">
    <property type="entry name" value="Metalloproteases ('zincins'), catalytic domain"/>
    <property type="match status" value="1"/>
</dbReference>
<comment type="cofactor">
    <cofactor evidence="1 2">
        <name>Zn(2+)</name>
        <dbReference type="ChEBI" id="CHEBI:29105"/>
    </cofactor>
    <text evidence="1 2">Binds 1 zinc ion per subunit.</text>
</comment>
<comment type="caution">
    <text evidence="1">Lacks conserved residue(s) required for the propagation of feature annotation.</text>
</comment>
<keyword evidence="1 2" id="KW-0479">Metal-binding</keyword>
<accession>A0A7M5V546</accession>
<dbReference type="PROSITE" id="PS51864">
    <property type="entry name" value="ASTACIN"/>
    <property type="match status" value="1"/>
</dbReference>
<dbReference type="SMART" id="SM00137">
    <property type="entry name" value="MAM"/>
    <property type="match status" value="1"/>
</dbReference>
<dbReference type="GO" id="GO:0006508">
    <property type="term" value="P:proteolysis"/>
    <property type="evidence" value="ECO:0007669"/>
    <property type="project" value="UniProtKB-KW"/>
</dbReference>
<evidence type="ECO:0000259" key="5">
    <source>
        <dbReference type="PROSITE" id="PS51864"/>
    </source>
</evidence>
<dbReference type="GeneID" id="136802656"/>
<feature type="signal peptide" evidence="2">
    <location>
        <begin position="1"/>
        <end position="16"/>
    </location>
</feature>
<dbReference type="PANTHER" id="PTHR10127">
    <property type="entry name" value="DISCOIDIN, CUB, EGF, LAMININ , AND ZINC METALLOPROTEASE DOMAIN CONTAINING"/>
    <property type="match status" value="1"/>
</dbReference>
<feature type="chain" id="PRO_5029948701" description="Metalloendopeptidase" evidence="2">
    <location>
        <begin position="17"/>
        <end position="509"/>
    </location>
</feature>
<dbReference type="Gene3D" id="2.60.120.200">
    <property type="match status" value="1"/>
</dbReference>
<feature type="domain" description="MAM" evidence="4">
    <location>
        <begin position="277"/>
        <end position="440"/>
    </location>
</feature>
<feature type="region of interest" description="Disordered" evidence="3">
    <location>
        <begin position="439"/>
        <end position="458"/>
    </location>
</feature>
<evidence type="ECO:0000256" key="2">
    <source>
        <dbReference type="RuleBase" id="RU361183"/>
    </source>
</evidence>
<feature type="domain" description="Peptidase M12A" evidence="5">
    <location>
        <begin position="61"/>
        <end position="258"/>
    </location>
</feature>
<evidence type="ECO:0000313" key="6">
    <source>
        <dbReference type="EnsemblMetazoa" id="CLYHEMP009837.1"/>
    </source>
</evidence>
<feature type="binding site" evidence="1">
    <location>
        <position position="165"/>
    </location>
    <ligand>
        <name>Zn(2+)</name>
        <dbReference type="ChEBI" id="CHEBI:29105"/>
        <note>catalytic</note>
    </ligand>
</feature>
<dbReference type="InterPro" id="IPR000998">
    <property type="entry name" value="MAM_dom"/>
</dbReference>
<dbReference type="RefSeq" id="XP_066915518.1">
    <property type="nucleotide sequence ID" value="XM_067059417.1"/>
</dbReference>
<evidence type="ECO:0000313" key="7">
    <source>
        <dbReference type="Proteomes" id="UP000594262"/>
    </source>
</evidence>
<evidence type="ECO:0000259" key="4">
    <source>
        <dbReference type="PROSITE" id="PS50060"/>
    </source>
</evidence>
<dbReference type="PANTHER" id="PTHR10127:SF850">
    <property type="entry name" value="METALLOENDOPEPTIDASE"/>
    <property type="match status" value="1"/>
</dbReference>
<dbReference type="GO" id="GO:0004222">
    <property type="term" value="F:metalloendopeptidase activity"/>
    <property type="evidence" value="ECO:0007669"/>
    <property type="project" value="UniProtKB-UniRule"/>
</dbReference>
<dbReference type="PRINTS" id="PR00020">
    <property type="entry name" value="MAMDOMAIN"/>
</dbReference>
<proteinExistence type="predicted"/>
<dbReference type="GO" id="GO:0008270">
    <property type="term" value="F:zinc ion binding"/>
    <property type="evidence" value="ECO:0007669"/>
    <property type="project" value="UniProtKB-UniRule"/>
</dbReference>
<dbReference type="InterPro" id="IPR024079">
    <property type="entry name" value="MetalloPept_cat_dom_sf"/>
</dbReference>
<dbReference type="EnsemblMetazoa" id="CLYHEMT009837.1">
    <property type="protein sequence ID" value="CLYHEMP009837.1"/>
    <property type="gene ID" value="CLYHEMG009837"/>
</dbReference>
<feature type="binding site" evidence="1">
    <location>
        <position position="159"/>
    </location>
    <ligand>
        <name>Zn(2+)</name>
        <dbReference type="ChEBI" id="CHEBI:29105"/>
        <note>catalytic</note>
    </ligand>
</feature>
<dbReference type="InterPro" id="IPR006026">
    <property type="entry name" value="Peptidase_Metallo"/>
</dbReference>
<dbReference type="GO" id="GO:0016020">
    <property type="term" value="C:membrane"/>
    <property type="evidence" value="ECO:0007669"/>
    <property type="project" value="InterPro"/>
</dbReference>
<keyword evidence="1 2" id="KW-0378">Hydrolase</keyword>
<dbReference type="OrthoDB" id="291007at2759"/>
<dbReference type="CDD" id="cd04280">
    <property type="entry name" value="ZnMc_astacin_like"/>
    <property type="match status" value="1"/>
</dbReference>
<dbReference type="PRINTS" id="PR00480">
    <property type="entry name" value="ASTACIN"/>
</dbReference>
<feature type="binding site" evidence="1">
    <location>
        <position position="155"/>
    </location>
    <ligand>
        <name>Zn(2+)</name>
        <dbReference type="ChEBI" id="CHEBI:29105"/>
        <note>catalytic</note>
    </ligand>
</feature>
<keyword evidence="7" id="KW-1185">Reference proteome</keyword>
<dbReference type="EC" id="3.4.24.-" evidence="2"/>
<dbReference type="Proteomes" id="UP000594262">
    <property type="component" value="Unplaced"/>
</dbReference>
<dbReference type="InterPro" id="IPR034035">
    <property type="entry name" value="Astacin-like_dom"/>
</dbReference>
<dbReference type="InterPro" id="IPR001506">
    <property type="entry name" value="Peptidase_M12A"/>
</dbReference>
<dbReference type="Pfam" id="PF01400">
    <property type="entry name" value="Astacin"/>
    <property type="match status" value="1"/>
</dbReference>